<organism evidence="2 3">
    <name type="scientific">Ameiurus melas</name>
    <name type="common">Black bullhead</name>
    <name type="synonym">Silurus melas</name>
    <dbReference type="NCBI Taxonomy" id="219545"/>
    <lineage>
        <taxon>Eukaryota</taxon>
        <taxon>Metazoa</taxon>
        <taxon>Chordata</taxon>
        <taxon>Craniata</taxon>
        <taxon>Vertebrata</taxon>
        <taxon>Euteleostomi</taxon>
        <taxon>Actinopterygii</taxon>
        <taxon>Neopterygii</taxon>
        <taxon>Teleostei</taxon>
        <taxon>Ostariophysi</taxon>
        <taxon>Siluriformes</taxon>
        <taxon>Ictaluridae</taxon>
        <taxon>Ameiurus</taxon>
    </lineage>
</organism>
<accession>A0A7J6APM6</accession>
<feature type="chain" id="PRO_5029815342" description="Secreted protein" evidence="1">
    <location>
        <begin position="19"/>
        <end position="84"/>
    </location>
</feature>
<dbReference type="EMBL" id="JAAGNN010000011">
    <property type="protein sequence ID" value="KAF4083478.1"/>
    <property type="molecule type" value="Genomic_DNA"/>
</dbReference>
<sequence>MACLITILALYLVHSVSNSKLFGLGLSDVSTPRHADLFTTSGIGGSVLFSARARTSIRLLCYYHRDRFLKSARCFALCKCKIWL</sequence>
<evidence type="ECO:0008006" key="4">
    <source>
        <dbReference type="Google" id="ProtNLM"/>
    </source>
</evidence>
<dbReference type="AlphaFoldDB" id="A0A7J6APM6"/>
<keyword evidence="1" id="KW-0732">Signal</keyword>
<feature type="signal peptide" evidence="1">
    <location>
        <begin position="1"/>
        <end position="18"/>
    </location>
</feature>
<evidence type="ECO:0000313" key="3">
    <source>
        <dbReference type="Proteomes" id="UP000593565"/>
    </source>
</evidence>
<name>A0A7J6APM6_AMEME</name>
<reference evidence="2 3" key="1">
    <citation type="submission" date="2020-02" db="EMBL/GenBank/DDBJ databases">
        <title>A chromosome-scale genome assembly of the black bullhead catfish (Ameiurus melas).</title>
        <authorList>
            <person name="Wen M."/>
            <person name="Zham M."/>
            <person name="Cabau C."/>
            <person name="Klopp C."/>
            <person name="Donnadieu C."/>
            <person name="Roques C."/>
            <person name="Bouchez O."/>
            <person name="Lampietro C."/>
            <person name="Jouanno E."/>
            <person name="Herpin A."/>
            <person name="Louis A."/>
            <person name="Berthelot C."/>
            <person name="Parey E."/>
            <person name="Roest-Crollius H."/>
            <person name="Braasch I."/>
            <person name="Postlethwait J."/>
            <person name="Robinson-Rechavi M."/>
            <person name="Echchiki A."/>
            <person name="Begum T."/>
            <person name="Montfort J."/>
            <person name="Schartl M."/>
            <person name="Bobe J."/>
            <person name="Guiguen Y."/>
        </authorList>
    </citation>
    <scope>NUCLEOTIDE SEQUENCE [LARGE SCALE GENOMIC DNA]</scope>
    <source>
        <strain evidence="2">M_S1</strain>
        <tissue evidence="2">Blood</tissue>
    </source>
</reference>
<keyword evidence="3" id="KW-1185">Reference proteome</keyword>
<gene>
    <name evidence="2" type="ORF">AMELA_G00141750</name>
</gene>
<protein>
    <recommendedName>
        <fullName evidence="4">Secreted protein</fullName>
    </recommendedName>
</protein>
<evidence type="ECO:0000313" key="2">
    <source>
        <dbReference type="EMBL" id="KAF4083478.1"/>
    </source>
</evidence>
<evidence type="ECO:0000256" key="1">
    <source>
        <dbReference type="SAM" id="SignalP"/>
    </source>
</evidence>
<comment type="caution">
    <text evidence="2">The sequence shown here is derived from an EMBL/GenBank/DDBJ whole genome shotgun (WGS) entry which is preliminary data.</text>
</comment>
<dbReference type="Proteomes" id="UP000593565">
    <property type="component" value="Unassembled WGS sequence"/>
</dbReference>
<proteinExistence type="predicted"/>